<dbReference type="EMBL" id="ML978071">
    <property type="protein sequence ID" value="KAF2013130.1"/>
    <property type="molecule type" value="Genomic_DNA"/>
</dbReference>
<evidence type="ECO:0000313" key="2">
    <source>
        <dbReference type="EMBL" id="KAF2013130.1"/>
    </source>
</evidence>
<gene>
    <name evidence="2" type="ORF">BU24DRAFT_230912</name>
</gene>
<feature type="region of interest" description="Disordered" evidence="1">
    <location>
        <begin position="176"/>
        <end position="198"/>
    </location>
</feature>
<dbReference type="OrthoDB" id="5402392at2759"/>
<protein>
    <submittedName>
        <fullName evidence="2">Uncharacterized protein</fullName>
    </submittedName>
</protein>
<evidence type="ECO:0000256" key="1">
    <source>
        <dbReference type="SAM" id="MobiDB-lite"/>
    </source>
</evidence>
<reference evidence="2" key="1">
    <citation type="journal article" date="2020" name="Stud. Mycol.">
        <title>101 Dothideomycetes genomes: a test case for predicting lifestyles and emergence of pathogens.</title>
        <authorList>
            <person name="Haridas S."/>
            <person name="Albert R."/>
            <person name="Binder M."/>
            <person name="Bloem J."/>
            <person name="Labutti K."/>
            <person name="Salamov A."/>
            <person name="Andreopoulos B."/>
            <person name="Baker S."/>
            <person name="Barry K."/>
            <person name="Bills G."/>
            <person name="Bluhm B."/>
            <person name="Cannon C."/>
            <person name="Castanera R."/>
            <person name="Culley D."/>
            <person name="Daum C."/>
            <person name="Ezra D."/>
            <person name="Gonzalez J."/>
            <person name="Henrissat B."/>
            <person name="Kuo A."/>
            <person name="Liang C."/>
            <person name="Lipzen A."/>
            <person name="Lutzoni F."/>
            <person name="Magnuson J."/>
            <person name="Mondo S."/>
            <person name="Nolan M."/>
            <person name="Ohm R."/>
            <person name="Pangilinan J."/>
            <person name="Park H.-J."/>
            <person name="Ramirez L."/>
            <person name="Alfaro M."/>
            <person name="Sun H."/>
            <person name="Tritt A."/>
            <person name="Yoshinaga Y."/>
            <person name="Zwiers L.-H."/>
            <person name="Turgeon B."/>
            <person name="Goodwin S."/>
            <person name="Spatafora J."/>
            <person name="Crous P."/>
            <person name="Grigoriev I."/>
        </authorList>
    </citation>
    <scope>NUCLEOTIDE SEQUENCE</scope>
    <source>
        <strain evidence="2">CBS 175.79</strain>
    </source>
</reference>
<evidence type="ECO:0000313" key="3">
    <source>
        <dbReference type="Proteomes" id="UP000799778"/>
    </source>
</evidence>
<dbReference type="GeneID" id="54279562"/>
<sequence length="453" mass="49828">MPAPVACPVADVDAVLSEYVNSRQDTLEMRRHIANLPAAGLQNSQSAPFPGHLLRECSLSLPTARPKSSDAARVLPAAAAAARSRYLRALEAKWLANARLRRLQNELDQLRREDCPGTSTENSTSLQDDDLRDYIALLHGSRRCSELQLVLKSLDSLLTSTPVNSHGGFAIRINDSVGTPPDRPAETLGQPSPPHSDQSRLFQLKKEVLEAKLSADRVCANRKACFDGLSDANHGRQQIHALSHAKDEIVTWLETELSKLSETSELLEDASPIKKSRYPALDTNDTLPSEKITGAYAQYVASRSEAIDVHNSLETMLNEYQSATLANPAVPHHPVRDSQDSKELSTRILRHLPFLVQILSSERSLLQQTVYLEARLAAASDALGGSLVKLREESHLLPSNASKHDAWGIAAIRAGDETRDFVREKLNESQQQFRTINSIVDTLSLQNKILAST</sequence>
<dbReference type="AlphaFoldDB" id="A0A6A5XK53"/>
<dbReference type="Proteomes" id="UP000799778">
    <property type="component" value="Unassembled WGS sequence"/>
</dbReference>
<dbReference type="RefSeq" id="XP_033381469.1">
    <property type="nucleotide sequence ID" value="XM_033522165.1"/>
</dbReference>
<accession>A0A6A5XK53</accession>
<proteinExistence type="predicted"/>
<name>A0A6A5XK53_9PLEO</name>
<organism evidence="2 3">
    <name type="scientific">Aaosphaeria arxii CBS 175.79</name>
    <dbReference type="NCBI Taxonomy" id="1450172"/>
    <lineage>
        <taxon>Eukaryota</taxon>
        <taxon>Fungi</taxon>
        <taxon>Dikarya</taxon>
        <taxon>Ascomycota</taxon>
        <taxon>Pezizomycotina</taxon>
        <taxon>Dothideomycetes</taxon>
        <taxon>Pleosporomycetidae</taxon>
        <taxon>Pleosporales</taxon>
        <taxon>Pleosporales incertae sedis</taxon>
        <taxon>Aaosphaeria</taxon>
    </lineage>
</organism>
<keyword evidence="3" id="KW-1185">Reference proteome</keyword>